<dbReference type="Proteomes" id="UP000076738">
    <property type="component" value="Unassembled WGS sequence"/>
</dbReference>
<dbReference type="EMBL" id="KV417323">
    <property type="protein sequence ID" value="KZO91430.1"/>
    <property type="molecule type" value="Genomic_DNA"/>
</dbReference>
<keyword evidence="3" id="KW-1185">Reference proteome</keyword>
<proteinExistence type="predicted"/>
<feature type="region of interest" description="Disordered" evidence="1">
    <location>
        <begin position="245"/>
        <end position="285"/>
    </location>
</feature>
<name>A0A167HAX1_CALVF</name>
<reference evidence="2 3" key="1">
    <citation type="journal article" date="2016" name="Mol. Biol. Evol.">
        <title>Comparative Genomics of Early-Diverging Mushroom-Forming Fungi Provides Insights into the Origins of Lignocellulose Decay Capabilities.</title>
        <authorList>
            <person name="Nagy L.G."/>
            <person name="Riley R."/>
            <person name="Tritt A."/>
            <person name="Adam C."/>
            <person name="Daum C."/>
            <person name="Floudas D."/>
            <person name="Sun H."/>
            <person name="Yadav J.S."/>
            <person name="Pangilinan J."/>
            <person name="Larsson K.H."/>
            <person name="Matsuura K."/>
            <person name="Barry K."/>
            <person name="Labutti K."/>
            <person name="Kuo R."/>
            <person name="Ohm R.A."/>
            <person name="Bhattacharya S.S."/>
            <person name="Shirouzu T."/>
            <person name="Yoshinaga Y."/>
            <person name="Martin F.M."/>
            <person name="Grigoriev I.V."/>
            <person name="Hibbett D.S."/>
        </authorList>
    </citation>
    <scope>NUCLEOTIDE SEQUENCE [LARGE SCALE GENOMIC DNA]</scope>
    <source>
        <strain evidence="2 3">TUFC12733</strain>
    </source>
</reference>
<protein>
    <submittedName>
        <fullName evidence="2">Uncharacterized protein</fullName>
    </submittedName>
</protein>
<feature type="region of interest" description="Disordered" evidence="1">
    <location>
        <begin position="355"/>
        <end position="388"/>
    </location>
</feature>
<evidence type="ECO:0000256" key="1">
    <source>
        <dbReference type="SAM" id="MobiDB-lite"/>
    </source>
</evidence>
<feature type="region of interest" description="Disordered" evidence="1">
    <location>
        <begin position="539"/>
        <end position="562"/>
    </location>
</feature>
<gene>
    <name evidence="2" type="ORF">CALVIDRAFT_602245</name>
</gene>
<evidence type="ECO:0000313" key="3">
    <source>
        <dbReference type="Proteomes" id="UP000076738"/>
    </source>
</evidence>
<feature type="region of interest" description="Disordered" evidence="1">
    <location>
        <begin position="192"/>
        <end position="213"/>
    </location>
</feature>
<evidence type="ECO:0000313" key="2">
    <source>
        <dbReference type="EMBL" id="KZO91430.1"/>
    </source>
</evidence>
<accession>A0A167HAX1</accession>
<sequence length="587" mass="63455">MSKLPNHDASINDGTIGSLLQQYLEATASDDTSAFPAVAVQLNSNLRHFLAESATTLQLPIPLTSDAVLAFSPKDHRRWIRAIQFAYEAASYTVAAVFAAFYPNRKIEFPTLFSPVNRTKLLGLPDSFLHTRLVAFKTAMNHLAGLMTVTVSPTGPSVGERGMDPGELVRRLMNGDKFRHFLNLNRAHLQAQKTAPYSAESTPATAAPRSPTSVNIEHAEATESAIVEEDAEGEVAAEDEVGAVDDEAPEGPSDHAAANETDVVSPVDQTDQGQTLSPPSMVQGTLPYARNGDTFLFRAIILLTGVHVAVETLQPLFRDDTTAENADNLNAYVIRPRDAKMRYLAERLYHELDLPVTHPTDPSSTDAAPADSPPAKTRLGTHGPQPPAGVLDQYEELRETILMSCGKAAKTAHFHAEGILIGIHHLVQEEWLGETCSAAEDCVHEDCRCAIKWAVKDEDVELDFLEAVKNMTHIAVSSRAACFACKQEADHFGWNCGGASGRIFPVNFIGMKEDFLLSLMENMKTEAQSLVRKYWQSGRDRSGSSASQASTGSSRTSDGSTMSMVGGLFASFQRPVQSAGGAATNSS</sequence>
<feature type="compositionally biased region" description="Low complexity" evidence="1">
    <location>
        <begin position="359"/>
        <end position="375"/>
    </location>
</feature>
<feature type="compositionally biased region" description="Low complexity" evidence="1">
    <location>
        <begin position="543"/>
        <end position="562"/>
    </location>
</feature>
<feature type="compositionally biased region" description="Polar residues" evidence="1">
    <location>
        <begin position="267"/>
        <end position="283"/>
    </location>
</feature>
<dbReference type="AlphaFoldDB" id="A0A167HAX1"/>
<organism evidence="2 3">
    <name type="scientific">Calocera viscosa (strain TUFC12733)</name>
    <dbReference type="NCBI Taxonomy" id="1330018"/>
    <lineage>
        <taxon>Eukaryota</taxon>
        <taxon>Fungi</taxon>
        <taxon>Dikarya</taxon>
        <taxon>Basidiomycota</taxon>
        <taxon>Agaricomycotina</taxon>
        <taxon>Dacrymycetes</taxon>
        <taxon>Dacrymycetales</taxon>
        <taxon>Dacrymycetaceae</taxon>
        <taxon>Calocera</taxon>
    </lineage>
</organism>